<evidence type="ECO:0000313" key="3">
    <source>
        <dbReference type="EMBL" id="BDU02795.1"/>
    </source>
</evidence>
<reference evidence="3 4" key="1">
    <citation type="submission" date="2022-11" db="EMBL/GenBank/DDBJ databases">
        <title>Genome Sequencing of Nocardia sp. ON39_IFM12276 and assembly.</title>
        <authorList>
            <person name="Shimojima M."/>
            <person name="Toyokawa M."/>
            <person name="Uesaka K."/>
        </authorList>
    </citation>
    <scope>NUCLEOTIDE SEQUENCE [LARGE SCALE GENOMIC DNA]</scope>
    <source>
        <strain evidence="3 4">IFM 12276</strain>
    </source>
</reference>
<feature type="compositionally biased region" description="Polar residues" evidence="1">
    <location>
        <begin position="1"/>
        <end position="10"/>
    </location>
</feature>
<dbReference type="EMBL" id="AP026978">
    <property type="protein sequence ID" value="BDU02795.1"/>
    <property type="molecule type" value="Genomic_DNA"/>
</dbReference>
<dbReference type="Proteomes" id="UP001317870">
    <property type="component" value="Chromosome"/>
</dbReference>
<protein>
    <recommendedName>
        <fullName evidence="2">DUF397 domain-containing protein</fullName>
    </recommendedName>
</protein>
<organism evidence="3 4">
    <name type="scientific">Nocardia sputorum</name>
    <dbReference type="NCBI Taxonomy" id="2984338"/>
    <lineage>
        <taxon>Bacteria</taxon>
        <taxon>Bacillati</taxon>
        <taxon>Actinomycetota</taxon>
        <taxon>Actinomycetes</taxon>
        <taxon>Mycobacteriales</taxon>
        <taxon>Nocardiaceae</taxon>
        <taxon>Nocardia</taxon>
    </lineage>
</organism>
<evidence type="ECO:0000259" key="2">
    <source>
        <dbReference type="Pfam" id="PF04149"/>
    </source>
</evidence>
<evidence type="ECO:0000313" key="4">
    <source>
        <dbReference type="Proteomes" id="UP001317870"/>
    </source>
</evidence>
<dbReference type="InterPro" id="IPR007278">
    <property type="entry name" value="DUF397"/>
</dbReference>
<accession>A0ABM8D5T5</accession>
<sequence>MVGSTSQSEHASPIDDAVGALPTTEPAAVQEVHGTGGDCVEVAHLDGGMVGVRDSKDPTGPALVFTPGAWDAVISGVQYGQFHPPA</sequence>
<dbReference type="Pfam" id="PF04149">
    <property type="entry name" value="DUF397"/>
    <property type="match status" value="1"/>
</dbReference>
<keyword evidence="4" id="KW-1185">Reference proteome</keyword>
<proteinExistence type="predicted"/>
<feature type="region of interest" description="Disordered" evidence="1">
    <location>
        <begin position="1"/>
        <end position="27"/>
    </location>
</feature>
<feature type="domain" description="DUF397" evidence="2">
    <location>
        <begin position="34"/>
        <end position="77"/>
    </location>
</feature>
<evidence type="ECO:0000256" key="1">
    <source>
        <dbReference type="SAM" id="MobiDB-lite"/>
    </source>
</evidence>
<name>A0ABM8D5T5_9NOCA</name>
<gene>
    <name evidence="3" type="ORF">IFM12276_58230</name>
</gene>